<dbReference type="NCBIfam" id="TIGR00756">
    <property type="entry name" value="PPR"/>
    <property type="match status" value="1"/>
</dbReference>
<evidence type="ECO:0000256" key="2">
    <source>
        <dbReference type="PROSITE-ProRule" id="PRU00708"/>
    </source>
</evidence>
<dbReference type="FunFam" id="1.25.40.10:FF:000427">
    <property type="entry name" value="Pentatricopeptide repeat-containing protein chloroplastic"/>
    <property type="match status" value="1"/>
</dbReference>
<dbReference type="PROSITE" id="PS51375">
    <property type="entry name" value="PPR"/>
    <property type="match status" value="1"/>
</dbReference>
<dbReference type="Pfam" id="PF01535">
    <property type="entry name" value="PPR"/>
    <property type="match status" value="1"/>
</dbReference>
<gene>
    <name evidence="4" type="primary">PCMP-A6_1</name>
    <name evidence="4" type="ORF">g.13760</name>
</gene>
<dbReference type="Pfam" id="PF13041">
    <property type="entry name" value="PPR_2"/>
    <property type="match status" value="1"/>
</dbReference>
<evidence type="ECO:0000256" key="3">
    <source>
        <dbReference type="SAM" id="MobiDB-lite"/>
    </source>
</evidence>
<dbReference type="EMBL" id="GDJX01006708">
    <property type="protein sequence ID" value="JAT61228.1"/>
    <property type="molecule type" value="Transcribed_RNA"/>
</dbReference>
<dbReference type="GO" id="GO:0003723">
    <property type="term" value="F:RNA binding"/>
    <property type="evidence" value="ECO:0007669"/>
    <property type="project" value="InterPro"/>
</dbReference>
<feature type="region of interest" description="Disordered" evidence="3">
    <location>
        <begin position="1"/>
        <end position="40"/>
    </location>
</feature>
<reference evidence="4" key="1">
    <citation type="submission" date="2015-07" db="EMBL/GenBank/DDBJ databases">
        <title>Transcriptome Assembly of Anthurium amnicola.</title>
        <authorList>
            <person name="Suzuki J."/>
        </authorList>
    </citation>
    <scope>NUCLEOTIDE SEQUENCE</scope>
</reference>
<dbReference type="InterPro" id="IPR002885">
    <property type="entry name" value="PPR_rpt"/>
</dbReference>
<dbReference type="AlphaFoldDB" id="A0A1D1Z2V9"/>
<proteinExistence type="predicted"/>
<protein>
    <submittedName>
        <fullName evidence="4">Pentatricopeptide repeat-containing protein At3g26630, chloroplastic</fullName>
    </submittedName>
</protein>
<name>A0A1D1Z2V9_9ARAE</name>
<feature type="repeat" description="PPR" evidence="2">
    <location>
        <begin position="182"/>
        <end position="216"/>
    </location>
</feature>
<dbReference type="GO" id="GO:0005739">
    <property type="term" value="C:mitochondrion"/>
    <property type="evidence" value="ECO:0007669"/>
    <property type="project" value="TreeGrafter"/>
</dbReference>
<dbReference type="InterPro" id="IPR046960">
    <property type="entry name" value="PPR_At4g14850-like_plant"/>
</dbReference>
<dbReference type="GO" id="GO:0009451">
    <property type="term" value="P:RNA modification"/>
    <property type="evidence" value="ECO:0007669"/>
    <property type="project" value="InterPro"/>
</dbReference>
<dbReference type="InterPro" id="IPR011990">
    <property type="entry name" value="TPR-like_helical_dom_sf"/>
</dbReference>
<evidence type="ECO:0000313" key="4">
    <source>
        <dbReference type="EMBL" id="JAT61228.1"/>
    </source>
</evidence>
<keyword evidence="1" id="KW-0677">Repeat</keyword>
<dbReference type="Gene3D" id="1.25.40.10">
    <property type="entry name" value="Tetratricopeptide repeat domain"/>
    <property type="match status" value="1"/>
</dbReference>
<sequence>MRSPLPLPKHNRSPLPRRPFPSSPSGDGPAKPTTRPPPWDHLARRVSTAEQLRQLLSQAVVAGFFAPVTSSGGELQIPCLPILNSVLQTLAGGRSPEHAASFYGVMRRGAVALDDYTFTFALKAVARLRRPRSGEELHSLSLKLGFEFNVFVQNSLIHAYFACGMPATARQVFDALPHEVGDVVSWNSMISGYVQNDQCGEALRMFVEMPGRSVVPDVTTLVNSLIACGRSRSANMGRGIHAVVIVNGFKLDFFLGSSLIDMYAKC</sequence>
<dbReference type="PANTHER" id="PTHR24015">
    <property type="entry name" value="OS07G0578800 PROTEIN-RELATED"/>
    <property type="match status" value="1"/>
</dbReference>
<organism evidence="4">
    <name type="scientific">Anthurium amnicola</name>
    <dbReference type="NCBI Taxonomy" id="1678845"/>
    <lineage>
        <taxon>Eukaryota</taxon>
        <taxon>Viridiplantae</taxon>
        <taxon>Streptophyta</taxon>
        <taxon>Embryophyta</taxon>
        <taxon>Tracheophyta</taxon>
        <taxon>Spermatophyta</taxon>
        <taxon>Magnoliopsida</taxon>
        <taxon>Liliopsida</taxon>
        <taxon>Araceae</taxon>
        <taxon>Pothoideae</taxon>
        <taxon>Potheae</taxon>
        <taxon>Anthurium</taxon>
    </lineage>
</organism>
<dbReference type="PANTHER" id="PTHR24015:SF1693">
    <property type="entry name" value="DYW DOMAIN-CONTAINING PROTEIN"/>
    <property type="match status" value="1"/>
</dbReference>
<evidence type="ECO:0000256" key="1">
    <source>
        <dbReference type="ARBA" id="ARBA00022737"/>
    </source>
</evidence>
<feature type="non-terminal residue" evidence="4">
    <location>
        <position position="266"/>
    </location>
</feature>
<accession>A0A1D1Z2V9</accession>